<organism evidence="2 3">
    <name type="scientific">Cordyceps militaris</name>
    <name type="common">Caterpillar fungus</name>
    <name type="synonym">Clavaria militaris</name>
    <dbReference type="NCBI Taxonomy" id="73501"/>
    <lineage>
        <taxon>Eukaryota</taxon>
        <taxon>Fungi</taxon>
        <taxon>Dikarya</taxon>
        <taxon>Ascomycota</taxon>
        <taxon>Pezizomycotina</taxon>
        <taxon>Sordariomycetes</taxon>
        <taxon>Hypocreomycetidae</taxon>
        <taxon>Hypocreales</taxon>
        <taxon>Cordycipitaceae</taxon>
        <taxon>Cordyceps</taxon>
    </lineage>
</organism>
<name>A0A2H4SMJ5_CORMI</name>
<feature type="transmembrane region" description="Helical" evidence="1">
    <location>
        <begin position="97"/>
        <end position="115"/>
    </location>
</feature>
<evidence type="ECO:0000256" key="1">
    <source>
        <dbReference type="SAM" id="Phobius"/>
    </source>
</evidence>
<dbReference type="Proteomes" id="UP000323067">
    <property type="component" value="Chromosome v"/>
</dbReference>
<gene>
    <name evidence="2" type="ORF">A9K55_004496</name>
</gene>
<protein>
    <submittedName>
        <fullName evidence="2">Uncharacterized protein</fullName>
    </submittedName>
</protein>
<feature type="transmembrane region" description="Helical" evidence="1">
    <location>
        <begin position="12"/>
        <end position="43"/>
    </location>
</feature>
<dbReference type="AlphaFoldDB" id="A0A2H4SMJ5"/>
<evidence type="ECO:0000313" key="3">
    <source>
        <dbReference type="Proteomes" id="UP000323067"/>
    </source>
</evidence>
<dbReference type="VEuPathDB" id="FungiDB:A9K55_004496"/>
<reference evidence="2 3" key="1">
    <citation type="journal article" date="2017" name="BMC Genomics">
        <title>Chromosome level assembly and secondary metabolite potential of the parasitic fungus Cordyceps militaris.</title>
        <authorList>
            <person name="Kramer G.J."/>
            <person name="Nodwell J.R."/>
        </authorList>
    </citation>
    <scope>NUCLEOTIDE SEQUENCE [LARGE SCALE GENOMIC DNA]</scope>
    <source>
        <strain evidence="2 3">ATCC 34164</strain>
    </source>
</reference>
<proteinExistence type="predicted"/>
<keyword evidence="1" id="KW-1133">Transmembrane helix</keyword>
<evidence type="ECO:0000313" key="2">
    <source>
        <dbReference type="EMBL" id="ATY64319.1"/>
    </source>
</evidence>
<accession>A0A2H4SMJ5</accession>
<keyword evidence="1" id="KW-0472">Membrane</keyword>
<dbReference type="EMBL" id="CP023325">
    <property type="protein sequence ID" value="ATY64319.1"/>
    <property type="molecule type" value="Genomic_DNA"/>
</dbReference>
<keyword evidence="1" id="KW-0812">Transmembrane</keyword>
<sequence>MVGQGIDVHSDSAIVFLVLAVFFILSILFILMTLFLLGVFLIFPLFLSSHTVPGLCHPSTLDRETQSLAMPPPPHDSYTLDSPRIPASFGIGRLLPFARTLHLILPASVFLFLVWPSSVRAPTLRHAASQCGLPADCFLLLAQKKKKRCGFDYSPVSKSPTDSLVADIFSTTRADAGRD</sequence>